<feature type="compositionally biased region" description="Low complexity" evidence="11">
    <location>
        <begin position="75"/>
        <end position="89"/>
    </location>
</feature>
<evidence type="ECO:0000313" key="15">
    <source>
        <dbReference type="Proteomes" id="UP000216871"/>
    </source>
</evidence>
<dbReference type="UniPathway" id="UPA00214"/>
<evidence type="ECO:0000256" key="4">
    <source>
        <dbReference type="ARBA" id="ARBA00008706"/>
    </source>
</evidence>
<proteinExistence type="inferred from homology"/>
<evidence type="ECO:0000256" key="3">
    <source>
        <dbReference type="ARBA" id="ARBA00004947"/>
    </source>
</evidence>
<evidence type="ECO:0000256" key="2">
    <source>
        <dbReference type="ARBA" id="ARBA00004496"/>
    </source>
</evidence>
<evidence type="ECO:0000256" key="9">
    <source>
        <dbReference type="ARBA" id="ARBA00023277"/>
    </source>
</evidence>
<dbReference type="GO" id="GO:0006012">
    <property type="term" value="P:galactose metabolic process"/>
    <property type="evidence" value="ECO:0007669"/>
    <property type="project" value="UniProtKB-UniRule"/>
</dbReference>
<dbReference type="InterPro" id="IPR000766">
    <property type="entry name" value="GalP_uridyl_Trfase_II"/>
</dbReference>
<evidence type="ECO:0000256" key="8">
    <source>
        <dbReference type="ARBA" id="ARBA00023144"/>
    </source>
</evidence>
<keyword evidence="7 10" id="KW-0548">Nucleotidyltransferase</keyword>
<dbReference type="GO" id="GO:0005737">
    <property type="term" value="C:cytoplasm"/>
    <property type="evidence" value="ECO:0007669"/>
    <property type="project" value="UniProtKB-SubCell"/>
</dbReference>
<name>A0A261FJA2_9BIFI</name>
<dbReference type="InterPro" id="IPR005850">
    <property type="entry name" value="GalP_Utransf_C"/>
</dbReference>
<dbReference type="InterPro" id="IPR005849">
    <property type="entry name" value="GalP_Utransf_N"/>
</dbReference>
<keyword evidence="9 10" id="KW-0119">Carbohydrate metabolism</keyword>
<keyword evidence="8 10" id="KW-0299">Galactose metabolism</keyword>
<dbReference type="AlphaFoldDB" id="A0A261FJA2"/>
<protein>
    <recommendedName>
        <fullName evidence="10">Galactose-1-phosphate uridylyltransferase</fullName>
        <shortName evidence="10">Gal-1-P uridylyltransferase</shortName>
        <ecNumber evidence="10">2.7.7.12</ecNumber>
    </recommendedName>
    <alternativeName>
        <fullName evidence="10">UDP-glucose--hexose-1-phosphate uridylyltransferase</fullName>
    </alternativeName>
</protein>
<comment type="pathway">
    <text evidence="3 10">Carbohydrate metabolism; galactose metabolism.</text>
</comment>
<dbReference type="NCBIfam" id="NF003632">
    <property type="entry name" value="PRK05270.2-1"/>
    <property type="match status" value="1"/>
</dbReference>
<feature type="compositionally biased region" description="Polar residues" evidence="11">
    <location>
        <begin position="91"/>
        <end position="100"/>
    </location>
</feature>
<dbReference type="EC" id="2.7.7.12" evidence="10"/>
<dbReference type="Pfam" id="PF02744">
    <property type="entry name" value="GalP_UDP_tr_C"/>
    <property type="match status" value="1"/>
</dbReference>
<comment type="subcellular location">
    <subcellularLocation>
        <location evidence="2 10">Cytoplasm</location>
    </subcellularLocation>
</comment>
<comment type="catalytic activity">
    <reaction evidence="1 10">
        <text>alpha-D-galactose 1-phosphate + UDP-alpha-D-glucose = alpha-D-glucose 1-phosphate + UDP-alpha-D-galactose</text>
        <dbReference type="Rhea" id="RHEA:13989"/>
        <dbReference type="ChEBI" id="CHEBI:58336"/>
        <dbReference type="ChEBI" id="CHEBI:58601"/>
        <dbReference type="ChEBI" id="CHEBI:58885"/>
        <dbReference type="ChEBI" id="CHEBI:66914"/>
        <dbReference type="EC" id="2.7.7.12"/>
    </reaction>
</comment>
<dbReference type="Pfam" id="PF01087">
    <property type="entry name" value="GalP_UDP_transf"/>
    <property type="match status" value="1"/>
</dbReference>
<organism evidence="14 15">
    <name type="scientific">Bifidobacterium myosotis</name>
    <dbReference type="NCBI Taxonomy" id="1630166"/>
    <lineage>
        <taxon>Bacteria</taxon>
        <taxon>Bacillati</taxon>
        <taxon>Actinomycetota</taxon>
        <taxon>Actinomycetes</taxon>
        <taxon>Bifidobacteriales</taxon>
        <taxon>Bifidobacteriaceae</taxon>
        <taxon>Bifidobacterium</taxon>
    </lineage>
</organism>
<dbReference type="OrthoDB" id="2293at2"/>
<reference evidence="14 15" key="1">
    <citation type="journal article" date="2017" name="BMC Genomics">
        <title>Comparative genomic and phylogenomic analyses of the Bifidobacteriaceae family.</title>
        <authorList>
            <person name="Lugli G.A."/>
            <person name="Milani C."/>
            <person name="Turroni F."/>
            <person name="Duranti S."/>
            <person name="Mancabelli L."/>
            <person name="Mangifesta M."/>
            <person name="Ferrario C."/>
            <person name="Modesto M."/>
            <person name="Mattarelli P."/>
            <person name="Jiri K."/>
            <person name="van Sinderen D."/>
            <person name="Ventura M."/>
        </authorList>
    </citation>
    <scope>NUCLEOTIDE SEQUENCE [LARGE SCALE GENOMIC DNA]</scope>
    <source>
        <strain evidence="14 15">DSM 100196</strain>
    </source>
</reference>
<sequence>MTETTAASAEAVPAGDRSALAAVYASIDALVDFAVRNLDLDPRDADWTRNNIFALFGLDSYGAQSGSPVAAVGEAAQSDSGTGADSDSGINPDSGTNPDSNADFAYPDALLADFRAAAAAAGLFEAEEGPVYADIIMGLLSQRPSYVEDRFTVIELDGKTDGKTDGETGGESGGMTAMHWFYRYCVANNYVKKAVLDKNPRFDSHGLVITINLAKPEFKNMKKAAAGNSVAGGYPKCTICHENEGFAGRNKRTLRTIPVTLGGEPWFWQFSPYGYFRQHGICVNTQHTPMHVDRATFVHLLDFVDRFPGYFLGCNAALPRIGGSVLAHDHYQGGGELLPMHKAAAWATFAVPDFPDTVVEILDWPGTAVRVVSPSREHIVEVSDRIREAWVNYDDPQQGIASHDADGNRQSALSPSAIVTGRGYEMSLIFRNNAVSEEYPEGIFHAHPEFWPIKQEPIGLIEAQGLFILPGRLVDQLGRLEAALAAGEPLPEDCAEFHRQWDEISAKLDGARDPETIHAAVEDELGSVCERILGNTAVFKDKHTTAQFLRNLGMVLR</sequence>
<keyword evidence="6 10" id="KW-0808">Transferase</keyword>
<evidence type="ECO:0000259" key="12">
    <source>
        <dbReference type="Pfam" id="PF01087"/>
    </source>
</evidence>
<comment type="similarity">
    <text evidence="4 10">Belongs to the galactose-1-phosphate uridylyltransferase type 2 family.</text>
</comment>
<dbReference type="EMBL" id="MWWW01000015">
    <property type="protein sequence ID" value="OZG59241.1"/>
    <property type="molecule type" value="Genomic_DNA"/>
</dbReference>
<dbReference type="PANTHER" id="PTHR39191:SF1">
    <property type="entry name" value="DUF4922 DOMAIN-CONTAINING PROTEIN"/>
    <property type="match status" value="1"/>
</dbReference>
<feature type="domain" description="Galactose-1-phosphate uridyl transferase C-terminal" evidence="13">
    <location>
        <begin position="305"/>
        <end position="499"/>
    </location>
</feature>
<feature type="domain" description="Galactose-1-phosphate uridyl transferase N-terminal" evidence="12">
    <location>
        <begin position="176"/>
        <end position="289"/>
    </location>
</feature>
<keyword evidence="5 10" id="KW-0963">Cytoplasm</keyword>
<dbReference type="Proteomes" id="UP000216871">
    <property type="component" value="Unassembled WGS sequence"/>
</dbReference>
<comment type="caution">
    <text evidence="14">The sequence shown here is derived from an EMBL/GenBank/DDBJ whole genome shotgun (WGS) entry which is preliminary data.</text>
</comment>
<evidence type="ECO:0000256" key="11">
    <source>
        <dbReference type="SAM" id="MobiDB-lite"/>
    </source>
</evidence>
<evidence type="ECO:0000313" key="14">
    <source>
        <dbReference type="EMBL" id="OZG59241.1"/>
    </source>
</evidence>
<evidence type="ECO:0000256" key="6">
    <source>
        <dbReference type="ARBA" id="ARBA00022679"/>
    </source>
</evidence>
<accession>A0A261FJA2</accession>
<evidence type="ECO:0000256" key="10">
    <source>
        <dbReference type="HAMAP-Rule" id="MF_00571"/>
    </source>
</evidence>
<evidence type="ECO:0000256" key="7">
    <source>
        <dbReference type="ARBA" id="ARBA00022695"/>
    </source>
</evidence>
<dbReference type="GO" id="GO:0008108">
    <property type="term" value="F:UDP-glucose:hexose-1-phosphate uridylyltransferase activity"/>
    <property type="evidence" value="ECO:0007669"/>
    <property type="project" value="UniProtKB-UniRule"/>
</dbReference>
<feature type="region of interest" description="Disordered" evidence="11">
    <location>
        <begin position="69"/>
        <end position="102"/>
    </location>
</feature>
<evidence type="ECO:0000256" key="1">
    <source>
        <dbReference type="ARBA" id="ARBA00001107"/>
    </source>
</evidence>
<keyword evidence="15" id="KW-1185">Reference proteome</keyword>
<dbReference type="PANTHER" id="PTHR39191">
    <property type="entry name" value="GALACTOSE-1-PHOSPHATE URIDYLYLTRANSFERASE"/>
    <property type="match status" value="1"/>
</dbReference>
<gene>
    <name evidence="10" type="primary">galT</name>
    <name evidence="14" type="ORF">BMYO_1446</name>
</gene>
<dbReference type="HAMAP" id="MF_00571">
    <property type="entry name" value="GalP_UDP_trans"/>
    <property type="match status" value="1"/>
</dbReference>
<evidence type="ECO:0000256" key="5">
    <source>
        <dbReference type="ARBA" id="ARBA00022490"/>
    </source>
</evidence>
<evidence type="ECO:0000259" key="13">
    <source>
        <dbReference type="Pfam" id="PF02744"/>
    </source>
</evidence>
<dbReference type="RefSeq" id="WP_094667886.1">
    <property type="nucleotide sequence ID" value="NZ_MWWW01000015.1"/>
</dbReference>